<dbReference type="PROSITE" id="PS01047">
    <property type="entry name" value="HMA_1"/>
    <property type="match status" value="1"/>
</dbReference>
<organism evidence="3 4">
    <name type="scientific">Chitinimonas prasina</name>
    <dbReference type="NCBI Taxonomy" id="1434937"/>
    <lineage>
        <taxon>Bacteria</taxon>
        <taxon>Pseudomonadati</taxon>
        <taxon>Pseudomonadota</taxon>
        <taxon>Betaproteobacteria</taxon>
        <taxon>Neisseriales</taxon>
        <taxon>Chitinibacteraceae</taxon>
        <taxon>Chitinimonas</taxon>
    </lineage>
</organism>
<dbReference type="EMBL" id="BSOG01000003">
    <property type="protein sequence ID" value="GLR14208.1"/>
    <property type="molecule type" value="Genomic_DNA"/>
</dbReference>
<protein>
    <submittedName>
        <fullName evidence="3">Copper chaperone</fullName>
    </submittedName>
</protein>
<dbReference type="Gene3D" id="3.30.70.100">
    <property type="match status" value="1"/>
</dbReference>
<comment type="caution">
    <text evidence="3">The sequence shown here is derived from an EMBL/GenBank/DDBJ whole genome shotgun (WGS) entry which is preliminary data.</text>
</comment>
<sequence length="68" mass="6877">MEQVFKVEGMSCGGCVAAVERAVKAVAGVSAVQVRLAEAEATVVFEPQQATVAAIRAAIEAAGFDVPA</sequence>
<dbReference type="Proteomes" id="UP001156706">
    <property type="component" value="Unassembled WGS sequence"/>
</dbReference>
<reference evidence="4" key="1">
    <citation type="journal article" date="2019" name="Int. J. Syst. Evol. Microbiol.">
        <title>The Global Catalogue of Microorganisms (GCM) 10K type strain sequencing project: providing services to taxonomists for standard genome sequencing and annotation.</title>
        <authorList>
            <consortium name="The Broad Institute Genomics Platform"/>
            <consortium name="The Broad Institute Genome Sequencing Center for Infectious Disease"/>
            <person name="Wu L."/>
            <person name="Ma J."/>
        </authorList>
    </citation>
    <scope>NUCLEOTIDE SEQUENCE [LARGE SCALE GENOMIC DNA]</scope>
    <source>
        <strain evidence="4">NBRC 110044</strain>
    </source>
</reference>
<gene>
    <name evidence="3" type="ORF">GCM10007907_29980</name>
</gene>
<keyword evidence="4" id="KW-1185">Reference proteome</keyword>
<accession>A0ABQ5YJS5</accession>
<proteinExistence type="predicted"/>
<dbReference type="CDD" id="cd00371">
    <property type="entry name" value="HMA"/>
    <property type="match status" value="1"/>
</dbReference>
<dbReference type="Pfam" id="PF00403">
    <property type="entry name" value="HMA"/>
    <property type="match status" value="1"/>
</dbReference>
<dbReference type="InterPro" id="IPR036163">
    <property type="entry name" value="HMA_dom_sf"/>
</dbReference>
<dbReference type="PANTHER" id="PTHR46594">
    <property type="entry name" value="P-TYPE CATION-TRANSPORTING ATPASE"/>
    <property type="match status" value="1"/>
</dbReference>
<keyword evidence="1" id="KW-0479">Metal-binding</keyword>
<evidence type="ECO:0000259" key="2">
    <source>
        <dbReference type="PROSITE" id="PS50846"/>
    </source>
</evidence>
<dbReference type="PANTHER" id="PTHR46594:SF4">
    <property type="entry name" value="P-TYPE CATION-TRANSPORTING ATPASE"/>
    <property type="match status" value="1"/>
</dbReference>
<evidence type="ECO:0000313" key="4">
    <source>
        <dbReference type="Proteomes" id="UP001156706"/>
    </source>
</evidence>
<feature type="domain" description="HMA" evidence="2">
    <location>
        <begin position="1"/>
        <end position="67"/>
    </location>
</feature>
<evidence type="ECO:0000313" key="3">
    <source>
        <dbReference type="EMBL" id="GLR14208.1"/>
    </source>
</evidence>
<dbReference type="PROSITE" id="PS50846">
    <property type="entry name" value="HMA_2"/>
    <property type="match status" value="1"/>
</dbReference>
<dbReference type="RefSeq" id="WP_284197283.1">
    <property type="nucleotide sequence ID" value="NZ_BSOG01000003.1"/>
</dbReference>
<dbReference type="InterPro" id="IPR017969">
    <property type="entry name" value="Heavy-metal-associated_CS"/>
</dbReference>
<evidence type="ECO:0000256" key="1">
    <source>
        <dbReference type="ARBA" id="ARBA00022723"/>
    </source>
</evidence>
<dbReference type="SUPFAM" id="SSF55008">
    <property type="entry name" value="HMA, heavy metal-associated domain"/>
    <property type="match status" value="1"/>
</dbReference>
<name>A0ABQ5YJS5_9NEIS</name>
<dbReference type="InterPro" id="IPR006121">
    <property type="entry name" value="HMA_dom"/>
</dbReference>